<gene>
    <name evidence="2" type="ORF">BRADI_1g31612v3</name>
</gene>
<proteinExistence type="predicted"/>
<dbReference type="EnsemblPlants" id="KQK16949">
    <property type="protein sequence ID" value="KQK16949"/>
    <property type="gene ID" value="BRADI_1g31612v3"/>
</dbReference>
<dbReference type="AlphaFoldDB" id="A0A0Q3H2Z6"/>
<sequence length="90" mass="8803">MVLPTGSGCAPGGADPPPPVAPAVDQPQAAPEVSPPAVDQPPAVDPQLPGPAAPVVPPPDGPPRRPPGGGMAPDVPARSRTPDRPGGRRP</sequence>
<dbReference type="InParanoid" id="A0A0Q3H2Z6"/>
<accession>A0A0Q3H2Z6</accession>
<protein>
    <submittedName>
        <fullName evidence="2 3">Uncharacterized protein</fullName>
    </submittedName>
</protein>
<evidence type="ECO:0000256" key="1">
    <source>
        <dbReference type="SAM" id="MobiDB-lite"/>
    </source>
</evidence>
<feature type="compositionally biased region" description="Pro residues" evidence="1">
    <location>
        <begin position="48"/>
        <end position="66"/>
    </location>
</feature>
<reference evidence="3" key="3">
    <citation type="submission" date="2018-08" db="UniProtKB">
        <authorList>
            <consortium name="EnsemblPlants"/>
        </authorList>
    </citation>
    <scope>IDENTIFICATION</scope>
    <source>
        <strain evidence="3">cv. Bd21</strain>
    </source>
</reference>
<evidence type="ECO:0000313" key="2">
    <source>
        <dbReference type="EMBL" id="KQK16949.1"/>
    </source>
</evidence>
<keyword evidence="4" id="KW-1185">Reference proteome</keyword>
<feature type="compositionally biased region" description="Basic and acidic residues" evidence="1">
    <location>
        <begin position="80"/>
        <end position="90"/>
    </location>
</feature>
<feature type="region of interest" description="Disordered" evidence="1">
    <location>
        <begin position="1"/>
        <end position="90"/>
    </location>
</feature>
<name>A0A0Q3H2Z6_BRADI</name>
<dbReference type="Proteomes" id="UP000008810">
    <property type="component" value="Chromosome 1"/>
</dbReference>
<evidence type="ECO:0000313" key="3">
    <source>
        <dbReference type="EnsemblPlants" id="KQK16949"/>
    </source>
</evidence>
<evidence type="ECO:0000313" key="4">
    <source>
        <dbReference type="Proteomes" id="UP000008810"/>
    </source>
</evidence>
<reference evidence="2 3" key="1">
    <citation type="journal article" date="2010" name="Nature">
        <title>Genome sequencing and analysis of the model grass Brachypodium distachyon.</title>
        <authorList>
            <consortium name="International Brachypodium Initiative"/>
        </authorList>
    </citation>
    <scope>NUCLEOTIDE SEQUENCE [LARGE SCALE GENOMIC DNA]</scope>
    <source>
        <strain evidence="2 3">Bd21</strain>
    </source>
</reference>
<reference evidence="2" key="2">
    <citation type="submission" date="2017-06" db="EMBL/GenBank/DDBJ databases">
        <title>WGS assembly of Brachypodium distachyon.</title>
        <authorList>
            <consortium name="The International Brachypodium Initiative"/>
            <person name="Lucas S."/>
            <person name="Harmon-Smith M."/>
            <person name="Lail K."/>
            <person name="Tice H."/>
            <person name="Grimwood J."/>
            <person name="Bruce D."/>
            <person name="Barry K."/>
            <person name="Shu S."/>
            <person name="Lindquist E."/>
            <person name="Wang M."/>
            <person name="Pitluck S."/>
            <person name="Vogel J.P."/>
            <person name="Garvin D.F."/>
            <person name="Mockler T.C."/>
            <person name="Schmutz J."/>
            <person name="Rokhsar D."/>
            <person name="Bevan M.W."/>
        </authorList>
    </citation>
    <scope>NUCLEOTIDE SEQUENCE</scope>
    <source>
        <strain evidence="2">Bd21</strain>
    </source>
</reference>
<feature type="compositionally biased region" description="Low complexity" evidence="1">
    <location>
        <begin position="22"/>
        <end position="47"/>
    </location>
</feature>
<dbReference type="EMBL" id="CM000880">
    <property type="protein sequence ID" value="KQK16949.1"/>
    <property type="molecule type" value="Genomic_DNA"/>
</dbReference>
<organism evidence="2">
    <name type="scientific">Brachypodium distachyon</name>
    <name type="common">Purple false brome</name>
    <name type="synonym">Trachynia distachya</name>
    <dbReference type="NCBI Taxonomy" id="15368"/>
    <lineage>
        <taxon>Eukaryota</taxon>
        <taxon>Viridiplantae</taxon>
        <taxon>Streptophyta</taxon>
        <taxon>Embryophyta</taxon>
        <taxon>Tracheophyta</taxon>
        <taxon>Spermatophyta</taxon>
        <taxon>Magnoliopsida</taxon>
        <taxon>Liliopsida</taxon>
        <taxon>Poales</taxon>
        <taxon>Poaceae</taxon>
        <taxon>BOP clade</taxon>
        <taxon>Pooideae</taxon>
        <taxon>Stipodae</taxon>
        <taxon>Brachypodieae</taxon>
        <taxon>Brachypodium</taxon>
    </lineage>
</organism>
<dbReference type="Gramene" id="KQK16949">
    <property type="protein sequence ID" value="KQK16949"/>
    <property type="gene ID" value="BRADI_1g31612v3"/>
</dbReference>